<evidence type="ECO:0000256" key="5">
    <source>
        <dbReference type="ARBA" id="ARBA00022519"/>
    </source>
</evidence>
<dbReference type="GO" id="GO:0015628">
    <property type="term" value="P:protein secretion by the type II secretion system"/>
    <property type="evidence" value="ECO:0007669"/>
    <property type="project" value="InterPro"/>
</dbReference>
<keyword evidence="3" id="KW-0813">Transport</keyword>
<keyword evidence="9 10" id="KW-0472">Membrane</keyword>
<gene>
    <name evidence="11" type="primary">gspM</name>
    <name evidence="11" type="ORF">RFH51_16935</name>
</gene>
<dbReference type="Proteomes" id="UP001243195">
    <property type="component" value="Unassembled WGS sequence"/>
</dbReference>
<comment type="subcellular location">
    <subcellularLocation>
        <location evidence="1">Cell inner membrane</location>
        <topology evidence="1">Single-pass membrane protein</topology>
    </subcellularLocation>
</comment>
<name>A0AAW8JPC6_9GAMM</name>
<evidence type="ECO:0000256" key="3">
    <source>
        <dbReference type="ARBA" id="ARBA00022448"/>
    </source>
</evidence>
<evidence type="ECO:0000256" key="10">
    <source>
        <dbReference type="SAM" id="Phobius"/>
    </source>
</evidence>
<evidence type="ECO:0000256" key="1">
    <source>
        <dbReference type="ARBA" id="ARBA00004377"/>
    </source>
</evidence>
<dbReference type="Pfam" id="PF04612">
    <property type="entry name" value="T2SSM"/>
    <property type="match status" value="1"/>
</dbReference>
<evidence type="ECO:0000256" key="2">
    <source>
        <dbReference type="ARBA" id="ARBA00010637"/>
    </source>
</evidence>
<organism evidence="11 12">
    <name type="scientific">Acinetobacter gerneri</name>
    <dbReference type="NCBI Taxonomy" id="202952"/>
    <lineage>
        <taxon>Bacteria</taxon>
        <taxon>Pseudomonadati</taxon>
        <taxon>Pseudomonadota</taxon>
        <taxon>Gammaproteobacteria</taxon>
        <taxon>Moraxellales</taxon>
        <taxon>Moraxellaceae</taxon>
        <taxon>Acinetobacter</taxon>
    </lineage>
</organism>
<evidence type="ECO:0000256" key="7">
    <source>
        <dbReference type="ARBA" id="ARBA00022927"/>
    </source>
</evidence>
<dbReference type="InterPro" id="IPR023229">
    <property type="entry name" value="T2SS_M_periplasmic_sf"/>
</dbReference>
<evidence type="ECO:0000256" key="6">
    <source>
        <dbReference type="ARBA" id="ARBA00022692"/>
    </source>
</evidence>
<comment type="similarity">
    <text evidence="2">Belongs to the GSP M family.</text>
</comment>
<evidence type="ECO:0000256" key="8">
    <source>
        <dbReference type="ARBA" id="ARBA00022989"/>
    </source>
</evidence>
<evidence type="ECO:0000256" key="4">
    <source>
        <dbReference type="ARBA" id="ARBA00022475"/>
    </source>
</evidence>
<evidence type="ECO:0000313" key="12">
    <source>
        <dbReference type="Proteomes" id="UP001243195"/>
    </source>
</evidence>
<dbReference type="GO" id="GO:0005886">
    <property type="term" value="C:plasma membrane"/>
    <property type="evidence" value="ECO:0007669"/>
    <property type="project" value="UniProtKB-SubCell"/>
</dbReference>
<dbReference type="GO" id="GO:0015627">
    <property type="term" value="C:type II protein secretion system complex"/>
    <property type="evidence" value="ECO:0007669"/>
    <property type="project" value="InterPro"/>
</dbReference>
<reference evidence="11" key="1">
    <citation type="submission" date="2023-08" db="EMBL/GenBank/DDBJ databases">
        <title>Emergence of clinically-relevant ST2 carbapenem-resistant Acinetobacter baumannii strains in hospital sewages in Zhejiang, East of China.</title>
        <authorList>
            <person name="Kaichao C."/>
            <person name="Zhang R."/>
        </authorList>
    </citation>
    <scope>NUCLEOTIDE SEQUENCE</scope>
    <source>
        <strain evidence="11">M-SY-60</strain>
    </source>
</reference>
<dbReference type="InterPro" id="IPR007690">
    <property type="entry name" value="T2SS_GspM"/>
</dbReference>
<accession>A0AAW8JPC6</accession>
<keyword evidence="4" id="KW-1003">Cell membrane</keyword>
<feature type="transmembrane region" description="Helical" evidence="10">
    <location>
        <begin position="31"/>
        <end position="52"/>
    </location>
</feature>
<dbReference type="GeneID" id="84210418"/>
<evidence type="ECO:0000256" key="9">
    <source>
        <dbReference type="ARBA" id="ARBA00023136"/>
    </source>
</evidence>
<keyword evidence="7" id="KW-0653">Protein transport</keyword>
<comment type="caution">
    <text evidence="11">The sequence shown here is derived from an EMBL/GenBank/DDBJ whole genome shotgun (WGS) entry which is preliminary data.</text>
</comment>
<dbReference type="EMBL" id="JAVIDA010000035">
    <property type="protein sequence ID" value="MDQ9073141.1"/>
    <property type="molecule type" value="Genomic_DNA"/>
</dbReference>
<dbReference type="SUPFAM" id="SSF103054">
    <property type="entry name" value="General secretion pathway protein M, EpsM"/>
    <property type="match status" value="1"/>
</dbReference>
<sequence>MKALDTIQNKFDLWFEQISEKLDRLAPRERIMVIVMVIFLIVAGIGSALWYMHRAAENQQKRVNDLKDLVVWMQSNAVTMKPQDEMAMTSSDKIQRIAQSQGLSVASQQTGSQLQIVAQHQNYAVLANFLTQMAQMGLSIDKMELAKSEGQIKLTATVH</sequence>
<dbReference type="RefSeq" id="WP_004866370.1">
    <property type="nucleotide sequence ID" value="NZ_BBLI01000023.1"/>
</dbReference>
<dbReference type="AlphaFoldDB" id="A0AAW8JPC6"/>
<protein>
    <submittedName>
        <fullName evidence="11">Type II secretion system protein GspM</fullName>
    </submittedName>
</protein>
<keyword evidence="8 10" id="KW-1133">Transmembrane helix</keyword>
<keyword evidence="6 10" id="KW-0812">Transmembrane</keyword>
<evidence type="ECO:0000313" key="11">
    <source>
        <dbReference type="EMBL" id="MDQ9073141.1"/>
    </source>
</evidence>
<proteinExistence type="inferred from homology"/>
<keyword evidence="5" id="KW-0997">Cell inner membrane</keyword>